<dbReference type="AlphaFoldDB" id="A0A918LH00"/>
<keyword evidence="1" id="KW-1133">Transmembrane helix</keyword>
<reference evidence="3" key="2">
    <citation type="submission" date="2020-09" db="EMBL/GenBank/DDBJ databases">
        <authorList>
            <person name="Sun Q."/>
            <person name="Ohkuma M."/>
        </authorList>
    </citation>
    <scope>NUCLEOTIDE SEQUENCE</scope>
    <source>
        <strain evidence="3">JCM 3276</strain>
    </source>
</reference>
<evidence type="ECO:0000313" key="3">
    <source>
        <dbReference type="EMBL" id="GGS49259.1"/>
    </source>
</evidence>
<feature type="transmembrane region" description="Helical" evidence="1">
    <location>
        <begin position="234"/>
        <end position="258"/>
    </location>
</feature>
<proteinExistence type="predicted"/>
<protein>
    <submittedName>
        <fullName evidence="3">Glycosyl transferase family 39</fullName>
    </submittedName>
</protein>
<feature type="transmembrane region" description="Helical" evidence="1">
    <location>
        <begin position="270"/>
        <end position="286"/>
    </location>
</feature>
<evidence type="ECO:0000259" key="2">
    <source>
        <dbReference type="Pfam" id="PF13231"/>
    </source>
</evidence>
<keyword evidence="4" id="KW-1185">Reference proteome</keyword>
<keyword evidence="3" id="KW-0808">Transferase</keyword>
<gene>
    <name evidence="3" type="ORF">GCM10010171_50450</name>
</gene>
<feature type="transmembrane region" description="Helical" evidence="1">
    <location>
        <begin position="152"/>
        <end position="182"/>
    </location>
</feature>
<feature type="transmembrane region" description="Helical" evidence="1">
    <location>
        <begin position="66"/>
        <end position="93"/>
    </location>
</feature>
<keyword evidence="1" id="KW-0812">Transmembrane</keyword>
<dbReference type="RefSeq" id="WP_229787397.1">
    <property type="nucleotide sequence ID" value="NZ_BMRB01000005.1"/>
</dbReference>
<dbReference type="GO" id="GO:0016740">
    <property type="term" value="F:transferase activity"/>
    <property type="evidence" value="ECO:0007669"/>
    <property type="project" value="UniProtKB-KW"/>
</dbReference>
<reference evidence="3" key="1">
    <citation type="journal article" date="2014" name="Int. J. Syst. Evol. Microbiol.">
        <title>Complete genome sequence of Corynebacterium casei LMG S-19264T (=DSM 44701T), isolated from a smear-ripened cheese.</title>
        <authorList>
            <consortium name="US DOE Joint Genome Institute (JGI-PGF)"/>
            <person name="Walter F."/>
            <person name="Albersmeier A."/>
            <person name="Kalinowski J."/>
            <person name="Ruckert C."/>
        </authorList>
    </citation>
    <scope>NUCLEOTIDE SEQUENCE</scope>
    <source>
        <strain evidence="3">JCM 3276</strain>
    </source>
</reference>
<dbReference type="EMBL" id="BMRB01000005">
    <property type="protein sequence ID" value="GGS49259.1"/>
    <property type="molecule type" value="Genomic_DNA"/>
</dbReference>
<dbReference type="Proteomes" id="UP000660680">
    <property type="component" value="Unassembled WGS sequence"/>
</dbReference>
<evidence type="ECO:0000256" key="1">
    <source>
        <dbReference type="SAM" id="Phobius"/>
    </source>
</evidence>
<dbReference type="Pfam" id="PF13231">
    <property type="entry name" value="PMT_2"/>
    <property type="match status" value="1"/>
</dbReference>
<evidence type="ECO:0000313" key="4">
    <source>
        <dbReference type="Proteomes" id="UP000660680"/>
    </source>
</evidence>
<sequence>MTAPPFARGPVLAIAGAVGVVLLAVSGRFGYFGDELYFLATGRYHPAWGYADNPWLLPTLARALDWLFPGSVVGLRLLPLLLTSLGVVVSALIAREFGGGAKAQVLTAGAYALAWQILASGHVLATSTVDPFAWVLVSWLVARWIRVRSDGLLWWAGVVTAVAMQGKFLIAFLWLALAAGALIAGPRDLLRRPALWAGGALTLAATVPTLRWQAANDWPYLLMHDVVAEQNARLLGGSVAMVPLAVVMAGLVGAFLACHGVYSLFRSPEHRLFGWAAVVVTVLFVLTASRYYYVAGLYAVLFAASAVRIEQHGIARWWRWVPTWPVYALSVPIAVYLCLPVRPSNGWTGVDLVDFVASGSHGWPELAETAATAYHALPTRENTAIMGDSYWQSSALDVFGRPLGLPRAYGPERGYWYTGTPPATTTQVLYVGGTRDWLTRHFTDVHQVSTVRLETPAQTANQGVPVYVCTGPRAPWPELWDRMHRP</sequence>
<feature type="domain" description="Glycosyltransferase RgtA/B/C/D-like" evidence="2">
    <location>
        <begin position="53"/>
        <end position="212"/>
    </location>
</feature>
<dbReference type="InterPro" id="IPR038731">
    <property type="entry name" value="RgtA/B/C-like"/>
</dbReference>
<feature type="transmembrane region" description="Helical" evidence="1">
    <location>
        <begin position="194"/>
        <end position="214"/>
    </location>
</feature>
<comment type="caution">
    <text evidence="3">The sequence shown here is derived from an EMBL/GenBank/DDBJ whole genome shotgun (WGS) entry which is preliminary data.</text>
</comment>
<organism evidence="3 4">
    <name type="scientific">Actinokineospora fastidiosa</name>
    <dbReference type="NCBI Taxonomy" id="1816"/>
    <lineage>
        <taxon>Bacteria</taxon>
        <taxon>Bacillati</taxon>
        <taxon>Actinomycetota</taxon>
        <taxon>Actinomycetes</taxon>
        <taxon>Pseudonocardiales</taxon>
        <taxon>Pseudonocardiaceae</taxon>
        <taxon>Actinokineospora</taxon>
    </lineage>
</organism>
<feature type="transmembrane region" description="Helical" evidence="1">
    <location>
        <begin position="12"/>
        <end position="31"/>
    </location>
</feature>
<accession>A0A918LH00</accession>
<keyword evidence="1" id="KW-0472">Membrane</keyword>
<name>A0A918LH00_9PSEU</name>